<protein>
    <recommendedName>
        <fullName evidence="4">Glycosyltransferase RgtA/B/C/D-like domain-containing protein</fullName>
    </recommendedName>
</protein>
<feature type="transmembrane region" description="Helical" evidence="1">
    <location>
        <begin position="330"/>
        <end position="350"/>
    </location>
</feature>
<feature type="transmembrane region" description="Helical" evidence="1">
    <location>
        <begin position="198"/>
        <end position="215"/>
    </location>
</feature>
<feature type="transmembrane region" description="Helical" evidence="1">
    <location>
        <begin position="36"/>
        <end position="60"/>
    </location>
</feature>
<evidence type="ECO:0000256" key="1">
    <source>
        <dbReference type="SAM" id="Phobius"/>
    </source>
</evidence>
<proteinExistence type="predicted"/>
<keyword evidence="1" id="KW-0812">Transmembrane</keyword>
<dbReference type="KEGG" id="ftj:FTUN_2600"/>
<accession>A0A6M5YNF5</accession>
<evidence type="ECO:0000313" key="2">
    <source>
        <dbReference type="EMBL" id="QJW95074.1"/>
    </source>
</evidence>
<feature type="transmembrane region" description="Helical" evidence="1">
    <location>
        <begin position="388"/>
        <end position="405"/>
    </location>
</feature>
<name>A0A6M5YNF5_9BACT</name>
<sequence length="744" mass="78838">MNTYGWLLLGQTLLALLALGLCGGWALRAFRRDDRPFLWLAAPLAGVFTLGGALAVLYFFGGLPLRWCLWSGLALNAGATVIALVYGRAALPTLGDRTAATVVALAAAYWGTVSCNKTAIDAREPTLAVMDGSDMFGYAIASDWLRTRAAATPPRTTEPLEGLSYHNLYCECSRPVAFLLVAAAAEARGTTSLFSYDWATGVVLAAGLIGLAGLFARNPLVLALLALGAATSSWLTNARTGYMGKSLGYPGGMLLTALFFTALDGPTRARCALVALLCVAVGWSLSPLFPVVLFAILLGGYAVALALLFVRTRWDPDPAGVWPAVARPLLSAALLGALTSVPSFVVYRYAFGSFPPPPPPTDWGWVIPVALDLDMPTLKAITAGTQTWLLYGCALTLFSGLVAGLWQRNLAAVALLACALCVPFAWAAGELRLYTFHGLIYPLTLAGAAALAAPRPRRPTEPEPAPAEPAGGRSLWGTVARVGVAAALLIGMTGLRVPQIRASASRYVYAPQPLRVVQRLSEARALCEAIGPDGVDVALAHVADNHMVWAELAARGVPVRFRSPGWDVSVGAYAGPKPAYDLFAPKARFSLLERRAWAQPGAERWAGARLKLVDDVGGLAVVGITRAQATNWDGEWRPGVWIGNAPTTFLIHNGTGQPQAVRFRADTVAGPGHPDPDRPTLRYRLGDRSGTLALPKASRADIPLSLAPGLNRVELFAEEPAEPAPGPTAPVLLLEFRNWRLDPG</sequence>
<keyword evidence="1" id="KW-1133">Transmembrane helix</keyword>
<dbReference type="AlphaFoldDB" id="A0A6M5YNF5"/>
<gene>
    <name evidence="2" type="ORF">FTUN_2600</name>
</gene>
<evidence type="ECO:0008006" key="4">
    <source>
        <dbReference type="Google" id="ProtNLM"/>
    </source>
</evidence>
<feature type="transmembrane region" description="Helical" evidence="1">
    <location>
        <begin position="291"/>
        <end position="310"/>
    </location>
</feature>
<keyword evidence="3" id="KW-1185">Reference proteome</keyword>
<dbReference type="RefSeq" id="WP_171470940.1">
    <property type="nucleotide sequence ID" value="NZ_CP053452.2"/>
</dbReference>
<evidence type="ECO:0000313" key="3">
    <source>
        <dbReference type="Proteomes" id="UP000503447"/>
    </source>
</evidence>
<organism evidence="2 3">
    <name type="scientific">Frigoriglobus tundricola</name>
    <dbReference type="NCBI Taxonomy" id="2774151"/>
    <lineage>
        <taxon>Bacteria</taxon>
        <taxon>Pseudomonadati</taxon>
        <taxon>Planctomycetota</taxon>
        <taxon>Planctomycetia</taxon>
        <taxon>Gemmatales</taxon>
        <taxon>Gemmataceae</taxon>
        <taxon>Frigoriglobus</taxon>
    </lineage>
</organism>
<feature type="transmembrane region" description="Helical" evidence="1">
    <location>
        <begin position="410"/>
        <end position="428"/>
    </location>
</feature>
<reference evidence="3" key="1">
    <citation type="submission" date="2020-05" db="EMBL/GenBank/DDBJ databases">
        <title>Frigoriglobus tundricola gen. nov., sp. nov., a psychrotolerant cellulolytic planctomycete of the family Gemmataceae with two divergent copies of 16S rRNA gene.</title>
        <authorList>
            <person name="Kulichevskaya I.S."/>
            <person name="Ivanova A.A."/>
            <person name="Naumoff D.G."/>
            <person name="Beletsky A.V."/>
            <person name="Rijpstra W.I.C."/>
            <person name="Sinninghe Damste J.S."/>
            <person name="Mardanov A.V."/>
            <person name="Ravin N.V."/>
            <person name="Dedysh S.N."/>
        </authorList>
    </citation>
    <scope>NUCLEOTIDE SEQUENCE [LARGE SCALE GENOMIC DNA]</scope>
    <source>
        <strain evidence="3">PL17</strain>
    </source>
</reference>
<keyword evidence="1" id="KW-0472">Membrane</keyword>
<feature type="transmembrane region" description="Helical" evidence="1">
    <location>
        <begin position="220"/>
        <end position="236"/>
    </location>
</feature>
<feature type="transmembrane region" description="Helical" evidence="1">
    <location>
        <begin position="67"/>
        <end position="87"/>
    </location>
</feature>
<dbReference type="EMBL" id="CP053452">
    <property type="protein sequence ID" value="QJW95074.1"/>
    <property type="molecule type" value="Genomic_DNA"/>
</dbReference>
<dbReference type="Proteomes" id="UP000503447">
    <property type="component" value="Chromosome"/>
</dbReference>